<dbReference type="SUPFAM" id="SSF47986">
    <property type="entry name" value="DEATH domain"/>
    <property type="match status" value="9"/>
</dbReference>
<dbReference type="OrthoDB" id="9417953at2759"/>
<evidence type="ECO:0000259" key="2">
    <source>
        <dbReference type="PROSITE" id="PS50017"/>
    </source>
</evidence>
<proteinExistence type="predicted"/>
<feature type="region of interest" description="Disordered" evidence="1">
    <location>
        <begin position="487"/>
        <end position="517"/>
    </location>
</feature>
<evidence type="ECO:0000313" key="5">
    <source>
        <dbReference type="RefSeq" id="XP_035658809.1"/>
    </source>
</evidence>
<dbReference type="SMART" id="SM00005">
    <property type="entry name" value="DEATH"/>
    <property type="match status" value="4"/>
</dbReference>
<evidence type="ECO:0000313" key="4">
    <source>
        <dbReference type="Proteomes" id="UP000001554"/>
    </source>
</evidence>
<accession>A0A9J7HFQ7</accession>
<dbReference type="SMART" id="SM00114">
    <property type="entry name" value="CARD"/>
    <property type="match status" value="1"/>
</dbReference>
<evidence type="ECO:0000256" key="1">
    <source>
        <dbReference type="SAM" id="MobiDB-lite"/>
    </source>
</evidence>
<reference evidence="4" key="1">
    <citation type="journal article" date="2020" name="Nat. Ecol. Evol.">
        <title>Deeply conserved synteny resolves early events in vertebrate evolution.</title>
        <authorList>
            <person name="Simakov O."/>
            <person name="Marletaz F."/>
            <person name="Yue J.X."/>
            <person name="O'Connell B."/>
            <person name="Jenkins J."/>
            <person name="Brandt A."/>
            <person name="Calef R."/>
            <person name="Tung C.H."/>
            <person name="Huang T.K."/>
            <person name="Schmutz J."/>
            <person name="Satoh N."/>
            <person name="Yu J.K."/>
            <person name="Putnam N.H."/>
            <person name="Green R.E."/>
            <person name="Rokhsar D.S."/>
        </authorList>
    </citation>
    <scope>NUCLEOTIDE SEQUENCE [LARGE SCALE GENOMIC DNA]</scope>
    <source>
        <strain evidence="4">S238N-H82</strain>
    </source>
</reference>
<dbReference type="PROSITE" id="PS50209">
    <property type="entry name" value="CARD"/>
    <property type="match status" value="1"/>
</dbReference>
<dbReference type="PROSITE" id="PS50017">
    <property type="entry name" value="DEATH_DOMAIN"/>
    <property type="match status" value="5"/>
</dbReference>
<feature type="domain" description="Death" evidence="2">
    <location>
        <begin position="155"/>
        <end position="225"/>
    </location>
</feature>
<dbReference type="Pfam" id="PF00531">
    <property type="entry name" value="Death"/>
    <property type="match status" value="5"/>
</dbReference>
<feature type="domain" description="Death" evidence="2">
    <location>
        <begin position="1128"/>
        <end position="1183"/>
    </location>
</feature>
<dbReference type="InterPro" id="IPR000488">
    <property type="entry name" value="Death_dom"/>
</dbReference>
<dbReference type="PANTHER" id="PTHR15077">
    <property type="entry name" value="FAS-ASSOCIATING DEATH DOMAIN-CONTAINING PROTEIN FADD"/>
    <property type="match status" value="1"/>
</dbReference>
<dbReference type="RefSeq" id="XP_035658809.1">
    <property type="nucleotide sequence ID" value="XM_035802916.1"/>
</dbReference>
<feature type="domain" description="Death" evidence="2">
    <location>
        <begin position="659"/>
        <end position="712"/>
    </location>
</feature>
<dbReference type="InterPro" id="IPR011029">
    <property type="entry name" value="DEATH-like_dom_sf"/>
</dbReference>
<dbReference type="CDD" id="cd01670">
    <property type="entry name" value="Death"/>
    <property type="match status" value="2"/>
</dbReference>
<organism evidence="4 5">
    <name type="scientific">Branchiostoma floridae</name>
    <name type="common">Florida lancelet</name>
    <name type="synonym">Amphioxus</name>
    <dbReference type="NCBI Taxonomy" id="7739"/>
    <lineage>
        <taxon>Eukaryota</taxon>
        <taxon>Metazoa</taxon>
        <taxon>Chordata</taxon>
        <taxon>Cephalochordata</taxon>
        <taxon>Leptocardii</taxon>
        <taxon>Amphioxiformes</taxon>
        <taxon>Branchiostomatidae</taxon>
        <taxon>Branchiostoma</taxon>
    </lineage>
</organism>
<dbReference type="GO" id="GO:0007165">
    <property type="term" value="P:signal transduction"/>
    <property type="evidence" value="ECO:0007669"/>
    <property type="project" value="InterPro"/>
</dbReference>
<dbReference type="PANTHER" id="PTHR15077:SF9">
    <property type="entry name" value="C-TERMINAL OF ROC (COR) DOMAIN-CONTAINING PROTEIN"/>
    <property type="match status" value="1"/>
</dbReference>
<gene>
    <name evidence="5" type="primary">LOC118404008</name>
</gene>
<dbReference type="AlphaFoldDB" id="A0A9J7HFQ7"/>
<dbReference type="CDD" id="cd01671">
    <property type="entry name" value="CARD"/>
    <property type="match status" value="1"/>
</dbReference>
<reference evidence="5" key="2">
    <citation type="submission" date="2025-08" db="UniProtKB">
        <authorList>
            <consortium name="RefSeq"/>
        </authorList>
    </citation>
    <scope>IDENTIFICATION</scope>
    <source>
        <strain evidence="5">S238N-H82</strain>
        <tissue evidence="5">Testes</tissue>
    </source>
</reference>
<dbReference type="InterPro" id="IPR016729">
    <property type="entry name" value="FADD"/>
</dbReference>
<dbReference type="Pfam" id="PF00619">
    <property type="entry name" value="CARD"/>
    <property type="match status" value="1"/>
</dbReference>
<dbReference type="Gene3D" id="1.10.533.10">
    <property type="entry name" value="Death Domain, Fas"/>
    <property type="match status" value="9"/>
</dbReference>
<dbReference type="InterPro" id="IPR001315">
    <property type="entry name" value="CARD"/>
</dbReference>
<name>A0A9J7HFQ7_BRAFL</name>
<dbReference type="GO" id="GO:0042981">
    <property type="term" value="P:regulation of apoptotic process"/>
    <property type="evidence" value="ECO:0007669"/>
    <property type="project" value="InterPro"/>
</dbReference>
<keyword evidence="4" id="KW-1185">Reference proteome</keyword>
<feature type="domain" description="Death" evidence="2">
    <location>
        <begin position="747"/>
        <end position="816"/>
    </location>
</feature>
<feature type="domain" description="Death" evidence="2">
    <location>
        <begin position="557"/>
        <end position="626"/>
    </location>
</feature>
<dbReference type="KEGG" id="bfo:118404008"/>
<sequence>MEERHREILRAQLPYLRKDLRVKYVLPELKKEGIILPAMEEEIMAVPTFEEQVDMLVNLLETRGPHAFKAFVAVIEGTYRHLAEGLRQEDNMAIPVLQAALPQATAVEQLREENLAPVSNPSLMVPSPSAVFPEWQSMNPVEACFNVVVRNARHQWKEVSRMLGLSEPDIAALDKEHRGDTTECCRQALNLWVRDNGRAATPAALMEGLVAARFQNVADQVDETCMRPQEVASLRQTRGLKVQDDTPLAKRQKTGQLEIIVDVEGEIARLKVPFGSKGHTSLQQTLTMGGSVCAINVDAAVKKLETAYSGTVESVQEGCLLFSFIPSSKASLEKLWESYQSGELDQLFQKTLIQSSCKKAVQLKSFIRKEQYRICKLNAQDFTQCEGLVGQLYHHVKKTRLALGDRVSTTIQSLDLASTALPRFSYMLAPNIGQLVKEEHREKLGRLESRERQPLMLSSSWVEAWETPSEFSELGEDDATVPLSEVYSRSSGGAKESGYESLSSAAKGKGSRTVAGQTRRLSVQRVRKKSSDAKAETPLYSVFSWFQAAPKPVRQPTTRELFLLCRNLGAQWEQVGQQLGLDQDTLDRCALDNRDSQWGQVHDMLLTWMEEFEAEATVKKLTTALKAAEVGVNLYSFIRVPSALELCLLACELQSVRHWEQVLTQLGLTQDDISHAKTTHPDSKLKQIQTGLLNWREKYGVEATVDKLCEGLTSRNVDTTLFQFLKDPFEREQAYKFLGTPAEQPPSIYNLLCVADRLGPEWEGTAIQLGVNTKEVEESMHTKPASPTGLAFAALLMWKDAAGEEATMENLFEALRTQSKHLMLNLHTPFTTQIASVYQMGTLAGNLSLEECESVCLQLELMREELEICRESYRLDEHAQRVAILLKWLEKAGDQATLDALCESLHHQKVPMDKYHFLVDTFIPVTSRWQLEMLANNLSKQTCKDVSLRLGVTEEETETCLKMYPKDEQAQKAAMLLKWHKKAGEMATLDKLCEGLYQEGVPVDKYCFIHVSPESLVSVWQLGTLANKLERRLCEAVCLRLGLTKAEVQACYHRFKRDEHAKKAAMLLLWLDKSGNQASIGKLCESLYHEGVTVDNYRFIFDTTARLSTQTELKRLALNLTSDPYASRVVEALGFLKQDMEDLQKKYPGNTFEQIDAMLFQWQKKSGHEATAFRLCQVLHQVGIGPDKYHHLCYEQPLLMDWI</sequence>
<feature type="domain" description="CARD" evidence="3">
    <location>
        <begin position="1"/>
        <end position="90"/>
    </location>
</feature>
<dbReference type="GeneID" id="118404008"/>
<dbReference type="Proteomes" id="UP000001554">
    <property type="component" value="Chromosome 17"/>
</dbReference>
<protein>
    <submittedName>
        <fullName evidence="5">Uncharacterized protein LOC118404008</fullName>
    </submittedName>
</protein>
<evidence type="ECO:0000259" key="3">
    <source>
        <dbReference type="PROSITE" id="PS50209"/>
    </source>
</evidence>